<dbReference type="InterPro" id="IPR005116">
    <property type="entry name" value="Transp-assoc_OB_typ1"/>
</dbReference>
<comment type="caution">
    <text evidence="5">The sequence shown here is derived from an EMBL/GenBank/DDBJ whole genome shotgun (WGS) entry which is preliminary data.</text>
</comment>
<dbReference type="SUPFAM" id="SSF52540">
    <property type="entry name" value="P-loop containing nucleoside triphosphate hydrolases"/>
    <property type="match status" value="1"/>
</dbReference>
<keyword evidence="3 5" id="KW-0067">ATP-binding</keyword>
<dbReference type="PANTHER" id="PTHR42781:SF4">
    <property type="entry name" value="SPERMIDINE_PUTRESCINE IMPORT ATP-BINDING PROTEIN POTA"/>
    <property type="match status" value="1"/>
</dbReference>
<gene>
    <name evidence="5" type="ORF">Q0590_03265</name>
</gene>
<keyword evidence="2" id="KW-0547">Nucleotide-binding</keyword>
<dbReference type="Pfam" id="PF03459">
    <property type="entry name" value="TOBE"/>
    <property type="match status" value="1"/>
</dbReference>
<dbReference type="SMART" id="SM00382">
    <property type="entry name" value="AAA"/>
    <property type="match status" value="1"/>
</dbReference>
<dbReference type="PROSITE" id="PS00211">
    <property type="entry name" value="ABC_TRANSPORTER_1"/>
    <property type="match status" value="1"/>
</dbReference>
<dbReference type="PANTHER" id="PTHR42781">
    <property type="entry name" value="SPERMIDINE/PUTRESCINE IMPORT ATP-BINDING PROTEIN POTA"/>
    <property type="match status" value="1"/>
</dbReference>
<accession>A0ABT8QZI2</accession>
<keyword evidence="1" id="KW-0813">Transport</keyword>
<dbReference type="InterPro" id="IPR017871">
    <property type="entry name" value="ABC_transporter-like_CS"/>
</dbReference>
<name>A0ABT8QZI2_9BACT</name>
<organism evidence="5 6">
    <name type="scientific">Rhodocytophaga aerolata</name>
    <dbReference type="NCBI Taxonomy" id="455078"/>
    <lineage>
        <taxon>Bacteria</taxon>
        <taxon>Pseudomonadati</taxon>
        <taxon>Bacteroidota</taxon>
        <taxon>Cytophagia</taxon>
        <taxon>Cytophagales</taxon>
        <taxon>Rhodocytophagaceae</taxon>
        <taxon>Rhodocytophaga</taxon>
    </lineage>
</organism>
<evidence type="ECO:0000256" key="1">
    <source>
        <dbReference type="ARBA" id="ARBA00022448"/>
    </source>
</evidence>
<evidence type="ECO:0000313" key="5">
    <source>
        <dbReference type="EMBL" id="MDO1445251.1"/>
    </source>
</evidence>
<evidence type="ECO:0000259" key="4">
    <source>
        <dbReference type="PROSITE" id="PS50893"/>
    </source>
</evidence>
<dbReference type="Pfam" id="PF00005">
    <property type="entry name" value="ABC_tran"/>
    <property type="match status" value="1"/>
</dbReference>
<dbReference type="Gene3D" id="3.40.50.300">
    <property type="entry name" value="P-loop containing nucleotide triphosphate hydrolases"/>
    <property type="match status" value="1"/>
</dbReference>
<dbReference type="GO" id="GO:0005524">
    <property type="term" value="F:ATP binding"/>
    <property type="evidence" value="ECO:0007669"/>
    <property type="project" value="UniProtKB-KW"/>
</dbReference>
<dbReference type="InterPro" id="IPR050093">
    <property type="entry name" value="ABC_SmlMolc_Importer"/>
</dbReference>
<sequence>MIRIQVRKTLSMSEGEKALQIETSLETGSFTAIYGRSGAGKTTFLRLLAGLIQPEQGYIEVDGQVWLDTQKKINLPPQKRSIGFVFQDFALFPNMTVLENLQYASGNKPDQEFIKQLLTMVSMEKLAHRKPTTLSGGQKQRIALARALVRRPSILLLDEPLSALDQEMRHKLREEIHLLHRQFQTTTLLVSHDLAEIYRLANKVLIIEEGSISKSGKPDEVFSEKRLSSKIQLTGEVVRIVPGEVVYIIEILTGNSIIKTIATKEEAEQLAIGSQVMVFSKAFNPIIKKL</sequence>
<reference evidence="5" key="1">
    <citation type="submission" date="2023-07" db="EMBL/GenBank/DDBJ databases">
        <title>The genome sequence of Rhodocytophaga aerolata KACC 12507.</title>
        <authorList>
            <person name="Zhang X."/>
        </authorList>
    </citation>
    <scope>NUCLEOTIDE SEQUENCE</scope>
    <source>
        <strain evidence="5">KACC 12507</strain>
    </source>
</reference>
<evidence type="ECO:0000313" key="6">
    <source>
        <dbReference type="Proteomes" id="UP001168528"/>
    </source>
</evidence>
<dbReference type="PROSITE" id="PS50893">
    <property type="entry name" value="ABC_TRANSPORTER_2"/>
    <property type="match status" value="1"/>
</dbReference>
<feature type="domain" description="ABC transporter" evidence="4">
    <location>
        <begin position="1"/>
        <end position="234"/>
    </location>
</feature>
<dbReference type="EMBL" id="JAUKPO010000001">
    <property type="protein sequence ID" value="MDO1445251.1"/>
    <property type="molecule type" value="Genomic_DNA"/>
</dbReference>
<dbReference type="Proteomes" id="UP001168528">
    <property type="component" value="Unassembled WGS sequence"/>
</dbReference>
<dbReference type="RefSeq" id="WP_302036041.1">
    <property type="nucleotide sequence ID" value="NZ_JAUKPO010000001.1"/>
</dbReference>
<evidence type="ECO:0000256" key="2">
    <source>
        <dbReference type="ARBA" id="ARBA00022741"/>
    </source>
</evidence>
<keyword evidence="6" id="KW-1185">Reference proteome</keyword>
<evidence type="ECO:0000256" key="3">
    <source>
        <dbReference type="ARBA" id="ARBA00022840"/>
    </source>
</evidence>
<dbReference type="InterPro" id="IPR003593">
    <property type="entry name" value="AAA+_ATPase"/>
</dbReference>
<proteinExistence type="predicted"/>
<protein>
    <submittedName>
        <fullName evidence="5">ATP-binding cassette domain-containing protein</fullName>
    </submittedName>
</protein>
<dbReference type="InterPro" id="IPR003439">
    <property type="entry name" value="ABC_transporter-like_ATP-bd"/>
</dbReference>
<dbReference type="InterPro" id="IPR027417">
    <property type="entry name" value="P-loop_NTPase"/>
</dbReference>